<dbReference type="SUPFAM" id="SSF51215">
    <property type="entry name" value="Regulatory protein AraC"/>
    <property type="match status" value="1"/>
</dbReference>
<dbReference type="PANTHER" id="PTHR43280:SF34">
    <property type="entry name" value="ARAC-FAMILY TRANSCRIPTIONAL REGULATOR"/>
    <property type="match status" value="1"/>
</dbReference>
<dbReference type="PANTHER" id="PTHR43280">
    <property type="entry name" value="ARAC-FAMILY TRANSCRIPTIONAL REGULATOR"/>
    <property type="match status" value="1"/>
</dbReference>
<dbReference type="InterPro" id="IPR020449">
    <property type="entry name" value="Tscrpt_reg_AraC-type_HTH"/>
</dbReference>
<dbReference type="Gene3D" id="1.10.10.60">
    <property type="entry name" value="Homeodomain-like"/>
    <property type="match status" value="2"/>
</dbReference>
<dbReference type="InterPro" id="IPR009057">
    <property type="entry name" value="Homeodomain-like_sf"/>
</dbReference>
<dbReference type="GO" id="GO:0003700">
    <property type="term" value="F:DNA-binding transcription factor activity"/>
    <property type="evidence" value="ECO:0007669"/>
    <property type="project" value="InterPro"/>
</dbReference>
<proteinExistence type="predicted"/>
<keyword evidence="6" id="KW-1185">Reference proteome</keyword>
<evidence type="ECO:0000256" key="2">
    <source>
        <dbReference type="ARBA" id="ARBA00023125"/>
    </source>
</evidence>
<dbReference type="eggNOG" id="COG1917">
    <property type="taxonomic scope" value="Bacteria"/>
</dbReference>
<dbReference type="InterPro" id="IPR018060">
    <property type="entry name" value="HTH_AraC"/>
</dbReference>
<dbReference type="STRING" id="1195236.CTER_0389"/>
<dbReference type="AlphaFoldDB" id="S0FMY6"/>
<gene>
    <name evidence="5" type="ORF">CTER_0389</name>
</gene>
<dbReference type="Gene3D" id="2.60.120.10">
    <property type="entry name" value="Jelly Rolls"/>
    <property type="match status" value="1"/>
</dbReference>
<dbReference type="RefSeq" id="WP_004623740.1">
    <property type="nucleotide sequence ID" value="NZ_AORV01000017.1"/>
</dbReference>
<organism evidence="5 6">
    <name type="scientific">Ruminiclostridium cellobioparum subsp. termitidis CT1112</name>
    <dbReference type="NCBI Taxonomy" id="1195236"/>
    <lineage>
        <taxon>Bacteria</taxon>
        <taxon>Bacillati</taxon>
        <taxon>Bacillota</taxon>
        <taxon>Clostridia</taxon>
        <taxon>Eubacteriales</taxon>
        <taxon>Oscillospiraceae</taxon>
        <taxon>Ruminiclostridium</taxon>
    </lineage>
</organism>
<sequence>MKKRYHDYQTRQQMHAKDYEIFYYSDSTIEKVSLHHHDFYECFYFISGNVSYYIEGKTYALKPGDIVPVNTTELHQLIVKDHTVPYERIVLWIDKNFLNSLSTDKTDLAECFYNKKDYVIRLSLDLQQNIRSIFHKIISIENYEGIGSDILYKAYFVELFVQISMALQHNSIRPDADVKKSNMITDIIEYINNHIEEELTIDALSEHVFLSKYHLLREFKKHSGTTIHKYIIQKKLILAKELILKGIPITEVFKQCGFGDYSNFFRAFKKEYGVTPKYFYSNFRQDL</sequence>
<evidence type="ECO:0000259" key="4">
    <source>
        <dbReference type="PROSITE" id="PS01124"/>
    </source>
</evidence>
<evidence type="ECO:0000256" key="1">
    <source>
        <dbReference type="ARBA" id="ARBA00023015"/>
    </source>
</evidence>
<accession>S0FMY6</accession>
<dbReference type="InterPro" id="IPR003313">
    <property type="entry name" value="AraC-bd"/>
</dbReference>
<evidence type="ECO:0000256" key="3">
    <source>
        <dbReference type="ARBA" id="ARBA00023163"/>
    </source>
</evidence>
<dbReference type="Pfam" id="PF02311">
    <property type="entry name" value="AraC_binding"/>
    <property type="match status" value="1"/>
</dbReference>
<evidence type="ECO:0000313" key="5">
    <source>
        <dbReference type="EMBL" id="EMS73600.1"/>
    </source>
</evidence>
<dbReference type="PRINTS" id="PR00032">
    <property type="entry name" value="HTHARAC"/>
</dbReference>
<reference evidence="5 6" key="1">
    <citation type="journal article" date="2013" name="Genome Announc.">
        <title>Draft Genome Sequence of the Cellulolytic, Mesophilic, Anaerobic Bacterium Clostridium termitidis Strain CT1112 (DSM 5398).</title>
        <authorList>
            <person name="Lal S."/>
            <person name="Ramachandran U."/>
            <person name="Zhang X."/>
            <person name="Munir R."/>
            <person name="Sparling R."/>
            <person name="Levin D.B."/>
        </authorList>
    </citation>
    <scope>NUCLEOTIDE SEQUENCE [LARGE SCALE GENOMIC DNA]</scope>
    <source>
        <strain evidence="5 6">CT1112</strain>
    </source>
</reference>
<keyword evidence="2 5" id="KW-0238">DNA-binding</keyword>
<name>S0FMY6_RUMCE</name>
<dbReference type="SMART" id="SM00342">
    <property type="entry name" value="HTH_ARAC"/>
    <property type="match status" value="1"/>
</dbReference>
<keyword evidence="3" id="KW-0804">Transcription</keyword>
<dbReference type="Pfam" id="PF12833">
    <property type="entry name" value="HTH_18"/>
    <property type="match status" value="1"/>
</dbReference>
<dbReference type="eggNOG" id="COG2207">
    <property type="taxonomic scope" value="Bacteria"/>
</dbReference>
<dbReference type="EMBL" id="AORV01000017">
    <property type="protein sequence ID" value="EMS73600.1"/>
    <property type="molecule type" value="Genomic_DNA"/>
</dbReference>
<protein>
    <submittedName>
        <fullName evidence="5">AraC-type DNA-binding domain-containing protein</fullName>
    </submittedName>
</protein>
<dbReference type="PATRIC" id="fig|1195236.3.peg.697"/>
<dbReference type="Proteomes" id="UP000014155">
    <property type="component" value="Unassembled WGS sequence"/>
</dbReference>
<dbReference type="PROSITE" id="PS01124">
    <property type="entry name" value="HTH_ARAC_FAMILY_2"/>
    <property type="match status" value="1"/>
</dbReference>
<dbReference type="InterPro" id="IPR037923">
    <property type="entry name" value="HTH-like"/>
</dbReference>
<dbReference type="GO" id="GO:0043565">
    <property type="term" value="F:sequence-specific DNA binding"/>
    <property type="evidence" value="ECO:0007669"/>
    <property type="project" value="InterPro"/>
</dbReference>
<evidence type="ECO:0000313" key="6">
    <source>
        <dbReference type="Proteomes" id="UP000014155"/>
    </source>
</evidence>
<comment type="caution">
    <text evidence="5">The sequence shown here is derived from an EMBL/GenBank/DDBJ whole genome shotgun (WGS) entry which is preliminary data.</text>
</comment>
<keyword evidence="1" id="KW-0805">Transcription regulation</keyword>
<dbReference type="SUPFAM" id="SSF46689">
    <property type="entry name" value="Homeodomain-like"/>
    <property type="match status" value="2"/>
</dbReference>
<feature type="domain" description="HTH araC/xylS-type" evidence="4">
    <location>
        <begin position="185"/>
        <end position="282"/>
    </location>
</feature>
<dbReference type="InterPro" id="IPR014710">
    <property type="entry name" value="RmlC-like_jellyroll"/>
</dbReference>